<reference evidence="2 3" key="1">
    <citation type="journal article" date="2011" name="Science">
        <title>The ecoresponsive genome of Daphnia pulex.</title>
        <authorList>
            <person name="Colbourne J.K."/>
            <person name="Pfrender M.E."/>
            <person name="Gilbert D."/>
            <person name="Thomas W.K."/>
            <person name="Tucker A."/>
            <person name="Oakley T.H."/>
            <person name="Tokishita S."/>
            <person name="Aerts A."/>
            <person name="Arnold G.J."/>
            <person name="Basu M.K."/>
            <person name="Bauer D.J."/>
            <person name="Caceres C.E."/>
            <person name="Carmel L."/>
            <person name="Casola C."/>
            <person name="Choi J.H."/>
            <person name="Detter J.C."/>
            <person name="Dong Q."/>
            <person name="Dusheyko S."/>
            <person name="Eads B.D."/>
            <person name="Frohlich T."/>
            <person name="Geiler-Samerotte K.A."/>
            <person name="Gerlach D."/>
            <person name="Hatcher P."/>
            <person name="Jogdeo S."/>
            <person name="Krijgsveld J."/>
            <person name="Kriventseva E.V."/>
            <person name="Kultz D."/>
            <person name="Laforsch C."/>
            <person name="Lindquist E."/>
            <person name="Lopez J."/>
            <person name="Manak J.R."/>
            <person name="Muller J."/>
            <person name="Pangilinan J."/>
            <person name="Patwardhan R.P."/>
            <person name="Pitluck S."/>
            <person name="Pritham E.J."/>
            <person name="Rechtsteiner A."/>
            <person name="Rho M."/>
            <person name="Rogozin I.B."/>
            <person name="Sakarya O."/>
            <person name="Salamov A."/>
            <person name="Schaack S."/>
            <person name="Shapiro H."/>
            <person name="Shiga Y."/>
            <person name="Skalitzky C."/>
            <person name="Smith Z."/>
            <person name="Souvorov A."/>
            <person name="Sung W."/>
            <person name="Tang Z."/>
            <person name="Tsuchiya D."/>
            <person name="Tu H."/>
            <person name="Vos H."/>
            <person name="Wang M."/>
            <person name="Wolf Y.I."/>
            <person name="Yamagata H."/>
            <person name="Yamada T."/>
            <person name="Ye Y."/>
            <person name="Shaw J.R."/>
            <person name="Andrews J."/>
            <person name="Crease T.J."/>
            <person name="Tang H."/>
            <person name="Lucas S.M."/>
            <person name="Robertson H.M."/>
            <person name="Bork P."/>
            <person name="Koonin E.V."/>
            <person name="Zdobnov E.M."/>
            <person name="Grigoriev I.V."/>
            <person name="Lynch M."/>
            <person name="Boore J.L."/>
        </authorList>
    </citation>
    <scope>NUCLEOTIDE SEQUENCE [LARGE SCALE GENOMIC DNA]</scope>
</reference>
<evidence type="ECO:0000313" key="3">
    <source>
        <dbReference type="Proteomes" id="UP000000305"/>
    </source>
</evidence>
<feature type="region of interest" description="Disordered" evidence="1">
    <location>
        <begin position="1"/>
        <end position="24"/>
    </location>
</feature>
<dbReference type="InParanoid" id="E9H4E2"/>
<evidence type="ECO:0000256" key="1">
    <source>
        <dbReference type="SAM" id="MobiDB-lite"/>
    </source>
</evidence>
<keyword evidence="3" id="KW-1185">Reference proteome</keyword>
<sequence>MYDRRRSIPEMSEGDDEDSPSRPPKVLVDHVNLVQPSLCISSLSKIAPVVVSAIDKPGFFLSLKFADTKSFVDDLARLVKPVKNVEVASGGDLFVFPFNLEQKQAILNRNCINNLKLDVPAALAVTHRQPTVKARPSVKIVRKISILREAPYALGPAAPSAIELAQQKEIDSLHLKVKLLDSKLSQLVVDIQPLFTLKSNVEKIVDSFAAIHEKIETLSGVPGAIQDLAHLTQISLGPTTWDSDHVPIRISLNMKMDFISDLPSTWKFDPNKWLGWNNLIESNLTNSNFSSLSDPVVAYQTWYDSIMNASNATFKFSPRNNQAKEPRRPWWSADIKKSIALARRAKLRWLKSPCIENKIELNRLDALKKRL</sequence>
<dbReference type="Proteomes" id="UP000000305">
    <property type="component" value="Unassembled WGS sequence"/>
</dbReference>
<dbReference type="PANTHER" id="PTHR39960:SF1">
    <property type="entry name" value="LD34147P"/>
    <property type="match status" value="1"/>
</dbReference>
<protein>
    <submittedName>
        <fullName evidence="2">Uncharacterized protein</fullName>
    </submittedName>
</protein>
<dbReference type="KEGG" id="dpx:DAPPUDRAFT_109849"/>
<proteinExistence type="predicted"/>
<name>E9H4E2_DAPPU</name>
<dbReference type="PANTHER" id="PTHR39960">
    <property type="entry name" value="LD34147P"/>
    <property type="match status" value="1"/>
</dbReference>
<dbReference type="EMBL" id="GL732591">
    <property type="protein sequence ID" value="EFX73366.1"/>
    <property type="molecule type" value="Genomic_DNA"/>
</dbReference>
<evidence type="ECO:0000313" key="2">
    <source>
        <dbReference type="EMBL" id="EFX73366.1"/>
    </source>
</evidence>
<dbReference type="HOGENOM" id="CLU_746533_0_0_1"/>
<organism evidence="2 3">
    <name type="scientific">Daphnia pulex</name>
    <name type="common">Water flea</name>
    <dbReference type="NCBI Taxonomy" id="6669"/>
    <lineage>
        <taxon>Eukaryota</taxon>
        <taxon>Metazoa</taxon>
        <taxon>Ecdysozoa</taxon>
        <taxon>Arthropoda</taxon>
        <taxon>Crustacea</taxon>
        <taxon>Branchiopoda</taxon>
        <taxon>Diplostraca</taxon>
        <taxon>Cladocera</taxon>
        <taxon>Anomopoda</taxon>
        <taxon>Daphniidae</taxon>
        <taxon>Daphnia</taxon>
    </lineage>
</organism>
<gene>
    <name evidence="2" type="ORF">DAPPUDRAFT_109849</name>
</gene>
<dbReference type="AlphaFoldDB" id="E9H4E2"/>
<accession>E9H4E2</accession>